<keyword evidence="4" id="KW-1185">Reference proteome</keyword>
<gene>
    <name evidence="3" type="ORF">BCR26_06720</name>
</gene>
<dbReference type="EMBL" id="MIEK01000078">
    <property type="protein sequence ID" value="OEH80918.1"/>
    <property type="molecule type" value="Genomic_DNA"/>
</dbReference>
<feature type="domain" description="WxL" evidence="2">
    <location>
        <begin position="75"/>
        <end position="265"/>
    </location>
</feature>
<proteinExistence type="predicted"/>
<dbReference type="AlphaFoldDB" id="A0A1E5KT12"/>
<dbReference type="RefSeq" id="WP_069700205.1">
    <property type="nucleotide sequence ID" value="NZ_JAGGMA010000006.1"/>
</dbReference>
<dbReference type="OrthoDB" id="2180629at2"/>
<dbReference type="Pfam" id="PF13731">
    <property type="entry name" value="WxL"/>
    <property type="match status" value="1"/>
</dbReference>
<dbReference type="STRING" id="762845.BCR26_06720"/>
<organism evidence="3 4">
    <name type="scientific">Enterococcus rivorum</name>
    <dbReference type="NCBI Taxonomy" id="762845"/>
    <lineage>
        <taxon>Bacteria</taxon>
        <taxon>Bacillati</taxon>
        <taxon>Bacillota</taxon>
        <taxon>Bacilli</taxon>
        <taxon>Lactobacillales</taxon>
        <taxon>Enterococcaceae</taxon>
        <taxon>Enterococcus</taxon>
    </lineage>
</organism>
<feature type="signal peptide" evidence="1">
    <location>
        <begin position="1"/>
        <end position="21"/>
    </location>
</feature>
<reference evidence="3 4" key="1">
    <citation type="submission" date="2016-09" db="EMBL/GenBank/DDBJ databases">
        <authorList>
            <person name="Capua I."/>
            <person name="De Benedictis P."/>
            <person name="Joannis T."/>
            <person name="Lombin L.H."/>
            <person name="Cattoli G."/>
        </authorList>
    </citation>
    <scope>NUCLEOTIDE SEQUENCE [LARGE SCALE GENOMIC DNA]</scope>
    <source>
        <strain evidence="3 4">LMG 25899</strain>
    </source>
</reference>
<protein>
    <recommendedName>
        <fullName evidence="2">WxL domain-containing protein</fullName>
    </recommendedName>
</protein>
<accession>A0A1E5KT12</accession>
<feature type="chain" id="PRO_5039208792" description="WxL domain-containing protein" evidence="1">
    <location>
        <begin position="22"/>
        <end position="268"/>
    </location>
</feature>
<dbReference type="InterPro" id="IPR027994">
    <property type="entry name" value="WxL_dom"/>
</dbReference>
<keyword evidence="1" id="KW-0732">Signal</keyword>
<evidence type="ECO:0000313" key="3">
    <source>
        <dbReference type="EMBL" id="OEH80918.1"/>
    </source>
</evidence>
<evidence type="ECO:0000256" key="1">
    <source>
        <dbReference type="SAM" id="SignalP"/>
    </source>
</evidence>
<evidence type="ECO:0000259" key="2">
    <source>
        <dbReference type="Pfam" id="PF13731"/>
    </source>
</evidence>
<dbReference type="Proteomes" id="UP000095256">
    <property type="component" value="Unassembled WGS sequence"/>
</dbReference>
<name>A0A1E5KT12_9ENTE</name>
<sequence length="268" mass="28261">MKLTHKLCGAALLVVMGAAVAAPNNIKADDGVGVKGEGEIQFTSSSSSSTSFTNSSGSGTDVITSGGATSDANGFGISYVSDLKFGKHGIVTDGNQNGPYWATKWIGNAGNKDQVENSNFINFEDVRNIADHKYEITAEISQEFTQAVNGVDKKLAGATLTYNNMGLRSATADPGLFPDSSALKSGAVVEAGKKTPMLQNVNTNNDPVFEKGYGHYTLYFGKYEVASTDSESAEKSVMLTVPKKGNTVIYEGAYKAGITWTMSATFQP</sequence>
<comment type="caution">
    <text evidence="3">The sequence shown here is derived from an EMBL/GenBank/DDBJ whole genome shotgun (WGS) entry which is preliminary data.</text>
</comment>
<evidence type="ECO:0000313" key="4">
    <source>
        <dbReference type="Proteomes" id="UP000095256"/>
    </source>
</evidence>